<reference evidence="1 2" key="1">
    <citation type="submission" date="2018-06" db="EMBL/GenBank/DDBJ databases">
        <title>Genomic Encyclopedia of Archaeal and Bacterial Type Strains, Phase II (KMG-II): from individual species to whole genera.</title>
        <authorList>
            <person name="Goeker M."/>
        </authorList>
    </citation>
    <scope>NUCLEOTIDE SEQUENCE [LARGE SCALE GENOMIC DNA]</scope>
    <source>
        <strain evidence="1 2">DSM 6779</strain>
    </source>
</reference>
<protein>
    <submittedName>
        <fullName evidence="1">Uncharacterized protein</fullName>
    </submittedName>
</protein>
<organism evidence="1 2">
    <name type="scientific">Breznakibacter xylanolyticus</name>
    <dbReference type="NCBI Taxonomy" id="990"/>
    <lineage>
        <taxon>Bacteria</taxon>
        <taxon>Pseudomonadati</taxon>
        <taxon>Bacteroidota</taxon>
        <taxon>Bacteroidia</taxon>
        <taxon>Marinilabiliales</taxon>
        <taxon>Marinilabiliaceae</taxon>
        <taxon>Breznakibacter</taxon>
    </lineage>
</organism>
<name>A0A2W7NYU2_9BACT</name>
<dbReference type="OrthoDB" id="9994585at2"/>
<comment type="caution">
    <text evidence="1">The sequence shown here is derived from an EMBL/GenBank/DDBJ whole genome shotgun (WGS) entry which is preliminary data.</text>
</comment>
<dbReference type="EMBL" id="QKZK01000013">
    <property type="protein sequence ID" value="PZX16362.1"/>
    <property type="molecule type" value="Genomic_DNA"/>
</dbReference>
<evidence type="ECO:0000313" key="1">
    <source>
        <dbReference type="EMBL" id="PZX16362.1"/>
    </source>
</evidence>
<evidence type="ECO:0000313" key="2">
    <source>
        <dbReference type="Proteomes" id="UP000249239"/>
    </source>
</evidence>
<sequence length="87" mass="10298">MKFTREDYNRRIIDVDGKIPDDEPVFLLRAQDKFASLTLKKYCEFLEQEAEITHNTALMEMAKELRAHAHDMLMWKYSHVPDKPASK</sequence>
<accession>A0A2W7NYU2</accession>
<keyword evidence="2" id="KW-1185">Reference proteome</keyword>
<proteinExistence type="predicted"/>
<dbReference type="AlphaFoldDB" id="A0A2W7NYU2"/>
<dbReference type="Proteomes" id="UP000249239">
    <property type="component" value="Unassembled WGS sequence"/>
</dbReference>
<dbReference type="RefSeq" id="WP_111445715.1">
    <property type="nucleotide sequence ID" value="NZ_QKZK01000013.1"/>
</dbReference>
<gene>
    <name evidence="1" type="ORF">LX69_01856</name>
</gene>